<feature type="domain" description="Centromere/kinetochore protein zw10 N-terminal" evidence="11">
    <location>
        <begin position="38"/>
        <end position="131"/>
    </location>
</feature>
<dbReference type="EMBL" id="GGEC01034440">
    <property type="protein sequence ID" value="MBX14924.1"/>
    <property type="molecule type" value="Transcribed_RNA"/>
</dbReference>
<dbReference type="Pfam" id="PF20665">
    <property type="entry name" value="Zw10_middle"/>
    <property type="match status" value="1"/>
</dbReference>
<dbReference type="GO" id="GO:0005737">
    <property type="term" value="C:cytoplasm"/>
    <property type="evidence" value="ECO:0007669"/>
    <property type="project" value="UniProtKB-SubCell"/>
</dbReference>
<comment type="subcellular location">
    <subcellularLocation>
        <location evidence="2">Chromosome</location>
        <location evidence="2">Centromere</location>
        <location evidence="2">Kinetochore</location>
    </subcellularLocation>
    <subcellularLocation>
        <location evidence="1">Cytoplasm</location>
    </subcellularLocation>
</comment>
<evidence type="ECO:0000313" key="15">
    <source>
        <dbReference type="EMBL" id="MBX14924.1"/>
    </source>
</evidence>
<evidence type="ECO:0000256" key="9">
    <source>
        <dbReference type="ARBA" id="ARBA00023306"/>
    </source>
</evidence>
<dbReference type="AlphaFoldDB" id="A0A2P2LAE6"/>
<evidence type="ECO:0000256" key="8">
    <source>
        <dbReference type="ARBA" id="ARBA00022838"/>
    </source>
</evidence>
<evidence type="ECO:0000256" key="1">
    <source>
        <dbReference type="ARBA" id="ARBA00004496"/>
    </source>
</evidence>
<dbReference type="PANTHER" id="PTHR12205">
    <property type="entry name" value="CENTROMERE/KINETOCHORE PROTEIN ZW10"/>
    <property type="match status" value="1"/>
</dbReference>
<evidence type="ECO:0000256" key="6">
    <source>
        <dbReference type="ARBA" id="ARBA00022618"/>
    </source>
</evidence>
<evidence type="ECO:0000256" key="7">
    <source>
        <dbReference type="ARBA" id="ARBA00022776"/>
    </source>
</evidence>
<dbReference type="GO" id="GO:0007094">
    <property type="term" value="P:mitotic spindle assembly checkpoint signaling"/>
    <property type="evidence" value="ECO:0007669"/>
    <property type="project" value="TreeGrafter"/>
</dbReference>
<dbReference type="GO" id="GO:1990423">
    <property type="term" value="C:RZZ complex"/>
    <property type="evidence" value="ECO:0007669"/>
    <property type="project" value="TreeGrafter"/>
</dbReference>
<evidence type="ECO:0000259" key="11">
    <source>
        <dbReference type="Pfam" id="PF06248"/>
    </source>
</evidence>
<keyword evidence="8" id="KW-0995">Kinetochore</keyword>
<protein>
    <submittedName>
        <fullName evidence="15">Uncharacterized protein MANES_12G058300</fullName>
    </submittedName>
</protein>
<dbReference type="InterPro" id="IPR048343">
    <property type="entry name" value="ZW10_C"/>
</dbReference>
<evidence type="ECO:0000259" key="13">
    <source>
        <dbReference type="Pfam" id="PF20666"/>
    </source>
</evidence>
<dbReference type="InterPro" id="IPR009361">
    <property type="entry name" value="Zw10_N"/>
</dbReference>
<keyword evidence="4" id="KW-0158">Chromosome</keyword>
<feature type="domain" description="Centromere/kinetochore protein zw10 middle" evidence="12">
    <location>
        <begin position="174"/>
        <end position="411"/>
    </location>
</feature>
<dbReference type="GO" id="GO:0051301">
    <property type="term" value="P:cell division"/>
    <property type="evidence" value="ECO:0007669"/>
    <property type="project" value="UniProtKB-KW"/>
</dbReference>
<proteinExistence type="inferred from homology"/>
<dbReference type="InterPro" id="IPR048344">
    <property type="entry name" value="Zw10_middle"/>
</dbReference>
<dbReference type="InterPro" id="IPR055148">
    <property type="entry name" value="ZW10_C_2"/>
</dbReference>
<dbReference type="Gene3D" id="1.10.357.150">
    <property type="match status" value="1"/>
</dbReference>
<feature type="domain" description="Centromere/kinetochore protein zw10 C-terminal" evidence="13">
    <location>
        <begin position="446"/>
        <end position="574"/>
    </location>
</feature>
<keyword evidence="6" id="KW-0132">Cell division</keyword>
<reference evidence="15" key="1">
    <citation type="submission" date="2018-02" db="EMBL/GenBank/DDBJ databases">
        <title>Rhizophora mucronata_Transcriptome.</title>
        <authorList>
            <person name="Meera S.P."/>
            <person name="Sreeshan A."/>
            <person name="Augustine A."/>
        </authorList>
    </citation>
    <scope>NUCLEOTIDE SEQUENCE</scope>
    <source>
        <tissue evidence="15">Leaf</tissue>
    </source>
</reference>
<keyword evidence="5" id="KW-0963">Cytoplasm</keyword>
<evidence type="ECO:0000259" key="14">
    <source>
        <dbReference type="Pfam" id="PF22766"/>
    </source>
</evidence>
<name>A0A2P2LAE6_RHIMU</name>
<keyword evidence="10" id="KW-0137">Centromere</keyword>
<feature type="domain" description="ZW10 C-terminal helical" evidence="14">
    <location>
        <begin position="598"/>
        <end position="754"/>
    </location>
</feature>
<evidence type="ECO:0000259" key="12">
    <source>
        <dbReference type="Pfam" id="PF20665"/>
    </source>
</evidence>
<evidence type="ECO:0000256" key="3">
    <source>
        <dbReference type="ARBA" id="ARBA00006245"/>
    </source>
</evidence>
<dbReference type="Pfam" id="PF20666">
    <property type="entry name" value="ZW10_C"/>
    <property type="match status" value="1"/>
</dbReference>
<dbReference type="PANTHER" id="PTHR12205:SF0">
    <property type="entry name" value="CENTROMERE_KINETOCHORE PROTEIN ZW10 HOMOLOG"/>
    <property type="match status" value="1"/>
</dbReference>
<evidence type="ECO:0000256" key="10">
    <source>
        <dbReference type="ARBA" id="ARBA00023328"/>
    </source>
</evidence>
<sequence>MDALFESIKLRDLLPAGDLWDPASPLSAPDLRLLITRLESHSLQIKSRVQSYLLSHHAEFSSLFSLCNDAVSQTNEIDRNLSDLSDLVSGSPIDVEIREITTEIAGKMREAKEKKELLELVRVIVGISERMRGVREGVKNGRLRFAAEELTELKKSLRIGDEERTREPLLYGLLRNEWLDCFEEIQELLVRLMENGVQFDPDSGRVRVNYRLNLDGIAGIDLQAVLEAMGVVEILDYGLAKVADQMIKLVIAPAVNSGSLISFVEDEGKCCKEMTEAVFKIVPPHDSSVEDVEASTFYSGLLQVIKFIHRCICFQNSSWSRCFGRLTWPRISDLIILNFLSKAVPEDASRLADFQKIVEHTSEFEAALKEMMFIPASDDTELKLTNYAENVEVHFASRKKMEILAKARDLLLHCDFAINQEYIRKDPALKDGGTAVSSKHVVDLLFLSETCVVSQAALQLMELVHRALKDICLSSPRVALEFYHAARDAILLYEAVIPVKLERQLDSINHVAVLMHNDCLYLSQEIFGLAFQYRPDFPTPMKENAVFVDMAPRFHMMAEEILERQIQIVICNLKEAIDGADGFQNTHQMKQFESAKFSLEQVVFILEKVHIIWEPLLLPHTYKKSMCRVLESVFGRIVREILLLDDMAAEETLQLQRLIHLMLESLSSLRESLMAVIQKEKLDESSRYSLNDLIPSLRKICKLAELLDMPLKSITAAWETGELLTFGFTISEVEDFIKAIFADSPLRKECLWRIENVSS</sequence>
<dbReference type="GO" id="GO:0005634">
    <property type="term" value="C:nucleus"/>
    <property type="evidence" value="ECO:0007669"/>
    <property type="project" value="InterPro"/>
</dbReference>
<keyword evidence="9" id="KW-0131">Cell cycle</keyword>
<keyword evidence="7" id="KW-0498">Mitosis</keyword>
<dbReference type="Pfam" id="PF22766">
    <property type="entry name" value="ZW10_C2"/>
    <property type="match status" value="1"/>
</dbReference>
<evidence type="ECO:0000256" key="5">
    <source>
        <dbReference type="ARBA" id="ARBA00022490"/>
    </source>
</evidence>
<accession>A0A2P2LAE6</accession>
<evidence type="ECO:0000256" key="2">
    <source>
        <dbReference type="ARBA" id="ARBA00004629"/>
    </source>
</evidence>
<organism evidence="15">
    <name type="scientific">Rhizophora mucronata</name>
    <name type="common">Asiatic mangrove</name>
    <dbReference type="NCBI Taxonomy" id="61149"/>
    <lineage>
        <taxon>Eukaryota</taxon>
        <taxon>Viridiplantae</taxon>
        <taxon>Streptophyta</taxon>
        <taxon>Embryophyta</taxon>
        <taxon>Tracheophyta</taxon>
        <taxon>Spermatophyta</taxon>
        <taxon>Magnoliopsida</taxon>
        <taxon>eudicotyledons</taxon>
        <taxon>Gunneridae</taxon>
        <taxon>Pentapetalae</taxon>
        <taxon>rosids</taxon>
        <taxon>fabids</taxon>
        <taxon>Malpighiales</taxon>
        <taxon>Rhizophoraceae</taxon>
        <taxon>Rhizophora</taxon>
    </lineage>
</organism>
<comment type="similarity">
    <text evidence="3">Belongs to the ZW10 family.</text>
</comment>
<evidence type="ECO:0000256" key="4">
    <source>
        <dbReference type="ARBA" id="ARBA00022454"/>
    </source>
</evidence>
<dbReference type="GO" id="GO:0006888">
    <property type="term" value="P:endoplasmic reticulum to Golgi vesicle-mediated transport"/>
    <property type="evidence" value="ECO:0007669"/>
    <property type="project" value="TreeGrafter"/>
</dbReference>
<dbReference type="Pfam" id="PF06248">
    <property type="entry name" value="Zw10_N"/>
    <property type="match status" value="1"/>
</dbReference>
<dbReference type="InterPro" id="IPR046362">
    <property type="entry name" value="Zw10/DSL1_C_sf"/>
</dbReference>